<evidence type="ECO:0000313" key="2">
    <source>
        <dbReference type="Proteomes" id="UP001375812"/>
    </source>
</evidence>
<dbReference type="Pfam" id="PF19717">
    <property type="entry name" value="DUF6212"/>
    <property type="match status" value="1"/>
</dbReference>
<reference evidence="1 2" key="1">
    <citation type="submission" date="2023-12" db="EMBL/GenBank/DDBJ databases">
        <title>Gut-associated functions are favored during microbiome assembly across C. elegans life.</title>
        <authorList>
            <person name="Zimmermann J."/>
        </authorList>
    </citation>
    <scope>NUCLEOTIDE SEQUENCE [LARGE SCALE GENOMIC DNA]</scope>
    <source>
        <strain evidence="1 2">MYb71</strain>
    </source>
</reference>
<proteinExistence type="predicted"/>
<comment type="caution">
    <text evidence="1">The sequence shown here is derived from an EMBL/GenBank/DDBJ whole genome shotgun (WGS) entry which is preliminary data.</text>
</comment>
<gene>
    <name evidence="1" type="ORF">WH297_16195</name>
</gene>
<dbReference type="RefSeq" id="WP_105543722.1">
    <property type="nucleotide sequence ID" value="NZ_JBBGZH010000002.1"/>
</dbReference>
<dbReference type="InterPro" id="IPR046184">
    <property type="entry name" value="DUF6212"/>
</dbReference>
<name>A0ABU8PG81_9HYPH</name>
<dbReference type="EMBL" id="JBBGZH010000002">
    <property type="protein sequence ID" value="MEJ5021262.1"/>
    <property type="molecule type" value="Genomic_DNA"/>
</dbReference>
<dbReference type="Proteomes" id="UP001375812">
    <property type="component" value="Unassembled WGS sequence"/>
</dbReference>
<evidence type="ECO:0000313" key="1">
    <source>
        <dbReference type="EMBL" id="MEJ5021262.1"/>
    </source>
</evidence>
<protein>
    <submittedName>
        <fullName evidence="1">DUF6212 domain-containing protein</fullName>
    </submittedName>
</protein>
<keyword evidence="2" id="KW-1185">Reference proteome</keyword>
<organism evidence="1 2">
    <name type="scientific">Ochrobactrum vermis</name>
    <dbReference type="NCBI Taxonomy" id="1827297"/>
    <lineage>
        <taxon>Bacteria</taxon>
        <taxon>Pseudomonadati</taxon>
        <taxon>Pseudomonadota</taxon>
        <taxon>Alphaproteobacteria</taxon>
        <taxon>Hyphomicrobiales</taxon>
        <taxon>Brucellaceae</taxon>
        <taxon>Brucella/Ochrobactrum group</taxon>
        <taxon>Ochrobactrum</taxon>
    </lineage>
</organism>
<accession>A0ABU8PG81</accession>
<sequence>MIEVTPNIILSLFTGGPKILTVRNEGADVANARPVLGVEWLEATTADGMTFRMGGKDELASPLKVPPSNVLVVWIPDADILIDSLKQWWARSSGSDDIPIFVHGNPAALLEAVAARALSENARLTQLNQRLLEDLAAMREGLAHHVRVPPELEILVKNLRVAAPRLIFETPCPRLAQSVSGPLKQPLFVGARGLLGFDLHILQPGTGHGHLQVILQVPSSGLELARWEIPFSDMLPGWLALRLEKALARMDSSVELVLIPQGGEVAPEISCTPSGLMPEFALRDANEDNEAGHMLQMRIWGNYPGLSYELPEHSAMSQATMNIQDHLISAAETTRPLTWAYPYFSYLGGGRLLLRPLRENPASAAKMALPAFPGLCGISCTAVIDDALCQTKMLVRLAISRPGERPDDVEKGLGALAVTEWVELSEPVKPFEINLGLSQPVSEPLELHLFSRLPRGGKLDHGKVSFAQFKAVLNERAAFGHLPHLPVAGCSSS</sequence>